<keyword evidence="2" id="KW-0689">Ribosomal protein</keyword>
<dbReference type="EMBL" id="CAJFDH010000002">
    <property type="protein sequence ID" value="CAD5212319.1"/>
    <property type="molecule type" value="Genomic_DNA"/>
</dbReference>
<dbReference type="GO" id="GO:0070181">
    <property type="term" value="F:small ribosomal subunit rRNA binding"/>
    <property type="evidence" value="ECO:0007669"/>
    <property type="project" value="TreeGrafter"/>
</dbReference>
<dbReference type="SUPFAM" id="SSF46911">
    <property type="entry name" value="Ribosomal protein S18"/>
    <property type="match status" value="1"/>
</dbReference>
<evidence type="ECO:0008006" key="6">
    <source>
        <dbReference type="Google" id="ProtNLM"/>
    </source>
</evidence>
<dbReference type="Gene3D" id="4.10.640.10">
    <property type="entry name" value="Ribosomal protein S18"/>
    <property type="match status" value="1"/>
</dbReference>
<dbReference type="InterPro" id="IPR001648">
    <property type="entry name" value="Ribosomal_bS18"/>
</dbReference>
<accession>A0A811K987</accession>
<keyword evidence="3" id="KW-0687">Ribonucleoprotein</keyword>
<organism evidence="4 5">
    <name type="scientific">Bursaphelenchus okinawaensis</name>
    <dbReference type="NCBI Taxonomy" id="465554"/>
    <lineage>
        <taxon>Eukaryota</taxon>
        <taxon>Metazoa</taxon>
        <taxon>Ecdysozoa</taxon>
        <taxon>Nematoda</taxon>
        <taxon>Chromadorea</taxon>
        <taxon>Rhabditida</taxon>
        <taxon>Tylenchina</taxon>
        <taxon>Tylenchomorpha</taxon>
        <taxon>Aphelenchoidea</taxon>
        <taxon>Aphelenchoididae</taxon>
        <taxon>Bursaphelenchus</taxon>
    </lineage>
</organism>
<dbReference type="AlphaFoldDB" id="A0A811K987"/>
<dbReference type="PANTHER" id="PTHR13479">
    <property type="entry name" value="30S RIBOSOMAL PROTEIN S18"/>
    <property type="match status" value="1"/>
</dbReference>
<evidence type="ECO:0000256" key="3">
    <source>
        <dbReference type="ARBA" id="ARBA00023274"/>
    </source>
</evidence>
<evidence type="ECO:0000313" key="5">
    <source>
        <dbReference type="Proteomes" id="UP000614601"/>
    </source>
</evidence>
<reference evidence="4" key="1">
    <citation type="submission" date="2020-09" db="EMBL/GenBank/DDBJ databases">
        <authorList>
            <person name="Kikuchi T."/>
        </authorList>
    </citation>
    <scope>NUCLEOTIDE SEQUENCE</scope>
    <source>
        <strain evidence="4">SH1</strain>
    </source>
</reference>
<protein>
    <recommendedName>
        <fullName evidence="6">28S ribosomal protein S18c, mitochondrial</fullName>
    </recommendedName>
</protein>
<comment type="similarity">
    <text evidence="1">Belongs to the bacterial ribosomal protein bS18 family.</text>
</comment>
<proteinExistence type="inferred from homology"/>
<dbReference type="PANTHER" id="PTHR13479:SF40">
    <property type="entry name" value="SMALL RIBOSOMAL SUBUNIT PROTEIN BS18M"/>
    <property type="match status" value="1"/>
</dbReference>
<dbReference type="GO" id="GO:0003735">
    <property type="term" value="F:structural constituent of ribosome"/>
    <property type="evidence" value="ECO:0007669"/>
    <property type="project" value="InterPro"/>
</dbReference>
<keyword evidence="5" id="KW-1185">Reference proteome</keyword>
<dbReference type="InterPro" id="IPR036870">
    <property type="entry name" value="Ribosomal_bS18_sf"/>
</dbReference>
<comment type="caution">
    <text evidence="4">The sequence shown here is derived from an EMBL/GenBank/DDBJ whole genome shotgun (WGS) entry which is preliminary data.</text>
</comment>
<gene>
    <name evidence="4" type="ORF">BOKJ2_LOCUS4143</name>
</gene>
<evidence type="ECO:0000313" key="4">
    <source>
        <dbReference type="EMBL" id="CAD5212319.1"/>
    </source>
</evidence>
<name>A0A811K987_9BILA</name>
<dbReference type="GO" id="GO:0005763">
    <property type="term" value="C:mitochondrial small ribosomal subunit"/>
    <property type="evidence" value="ECO:0007669"/>
    <property type="project" value="TreeGrafter"/>
</dbReference>
<dbReference type="EMBL" id="CAJFCW020000002">
    <property type="protein sequence ID" value="CAG9095562.1"/>
    <property type="molecule type" value="Genomic_DNA"/>
</dbReference>
<evidence type="ECO:0000256" key="2">
    <source>
        <dbReference type="ARBA" id="ARBA00022980"/>
    </source>
</evidence>
<dbReference type="Proteomes" id="UP000783686">
    <property type="component" value="Unassembled WGS sequence"/>
</dbReference>
<dbReference type="Proteomes" id="UP000614601">
    <property type="component" value="Unassembled WGS sequence"/>
</dbReference>
<evidence type="ECO:0000256" key="1">
    <source>
        <dbReference type="ARBA" id="ARBA00005589"/>
    </source>
</evidence>
<dbReference type="GO" id="GO:0032543">
    <property type="term" value="P:mitochondrial translation"/>
    <property type="evidence" value="ECO:0007669"/>
    <property type="project" value="TreeGrafter"/>
</dbReference>
<dbReference type="OrthoDB" id="10066799at2759"/>
<dbReference type="Pfam" id="PF01084">
    <property type="entry name" value="Ribosomal_S18"/>
    <property type="match status" value="1"/>
</dbReference>
<sequence>MLRSIARISRNVIPRQTRFCSTKNGSDNFNKLEESEDFEPVTLDVNPYKKDKIKCVLCRENIQLDYKNTRLLQQFVSSFSGRVYEQHVTGLCKKQYQAVVETIRLSRKAGYMPVMTKDPKYLRDPKLFDPMRPIRPHSYA</sequence>